<reference evidence="2" key="1">
    <citation type="submission" date="2021-02" db="EMBL/GenBank/DDBJ databases">
        <authorList>
            <person name="Nowell W R."/>
        </authorList>
    </citation>
    <scope>NUCLEOTIDE SEQUENCE</scope>
</reference>
<dbReference type="Proteomes" id="UP000682733">
    <property type="component" value="Unassembled WGS sequence"/>
</dbReference>
<accession>A0A8S2EBC6</accession>
<protein>
    <recommendedName>
        <fullName evidence="5">Nucleoside 2-deoxyribosyltransferase</fullName>
    </recommendedName>
</protein>
<dbReference type="EMBL" id="CAJOBA010034694">
    <property type="protein sequence ID" value="CAF3990338.1"/>
    <property type="molecule type" value="Genomic_DNA"/>
</dbReference>
<dbReference type="Gene3D" id="3.40.50.450">
    <property type="match status" value="1"/>
</dbReference>
<evidence type="ECO:0000256" key="1">
    <source>
        <dbReference type="SAM" id="MobiDB-lite"/>
    </source>
</evidence>
<evidence type="ECO:0000313" key="2">
    <source>
        <dbReference type="EMBL" id="CAF1179115.1"/>
    </source>
</evidence>
<dbReference type="EMBL" id="CAJNOK010013168">
    <property type="protein sequence ID" value="CAF1179115.1"/>
    <property type="molecule type" value="Genomic_DNA"/>
</dbReference>
<feature type="compositionally biased region" description="Polar residues" evidence="1">
    <location>
        <begin position="1"/>
        <end position="17"/>
    </location>
</feature>
<dbReference type="SUPFAM" id="SSF52309">
    <property type="entry name" value="N-(deoxy)ribosyltransferase-like"/>
    <property type="match status" value="1"/>
</dbReference>
<feature type="region of interest" description="Disordered" evidence="1">
    <location>
        <begin position="1"/>
        <end position="46"/>
    </location>
</feature>
<proteinExistence type="predicted"/>
<dbReference type="Pfam" id="PF05014">
    <property type="entry name" value="Nuc_deoxyrib_tr"/>
    <property type="match status" value="1"/>
</dbReference>
<dbReference type="InterPro" id="IPR007710">
    <property type="entry name" value="Nucleoside_deoxyribTrfase"/>
</dbReference>
<dbReference type="Proteomes" id="UP000677228">
    <property type="component" value="Unassembled WGS sequence"/>
</dbReference>
<comment type="caution">
    <text evidence="2">The sequence shown here is derived from an EMBL/GenBank/DDBJ whole genome shotgun (WGS) entry which is preliminary data.</text>
</comment>
<evidence type="ECO:0000313" key="4">
    <source>
        <dbReference type="Proteomes" id="UP000677228"/>
    </source>
</evidence>
<sequence length="280" mass="31444">MASVNSNISEYQSTPQPGENRKVEEPRGEKSQMDVNEAENKLDTKTGTQNPVGCLKTCDYPKTVYFAAALFSYQELAGNILLGEAIERVSHGRYKIILPQNGEQDSNRGKDIRDDDLASVAKCDMILLNYDGTEICAGCVVEQQFARDLDKPAVVVRTDFRRSGDCDIPYNLMAGYNPRTELVIIHSMYELKKADEQVDNNLSMLDRNKKIQLLMADSVASQITLALDKVAVTKSIMPIEHREIIQEWAIKKLEIGPRYAAEILASLKEQNSRVHHPQIL</sequence>
<dbReference type="AlphaFoldDB" id="A0A8S2EBC6"/>
<evidence type="ECO:0008006" key="5">
    <source>
        <dbReference type="Google" id="ProtNLM"/>
    </source>
</evidence>
<name>A0A8S2EBC6_9BILA</name>
<feature type="compositionally biased region" description="Basic and acidic residues" evidence="1">
    <location>
        <begin position="19"/>
        <end position="44"/>
    </location>
</feature>
<organism evidence="2 4">
    <name type="scientific">Didymodactylos carnosus</name>
    <dbReference type="NCBI Taxonomy" id="1234261"/>
    <lineage>
        <taxon>Eukaryota</taxon>
        <taxon>Metazoa</taxon>
        <taxon>Spiralia</taxon>
        <taxon>Gnathifera</taxon>
        <taxon>Rotifera</taxon>
        <taxon>Eurotatoria</taxon>
        <taxon>Bdelloidea</taxon>
        <taxon>Philodinida</taxon>
        <taxon>Philodinidae</taxon>
        <taxon>Didymodactylos</taxon>
    </lineage>
</organism>
<gene>
    <name evidence="2" type="ORF">OVA965_LOCUS22971</name>
    <name evidence="3" type="ORF">TMI583_LOCUS23683</name>
</gene>
<evidence type="ECO:0000313" key="3">
    <source>
        <dbReference type="EMBL" id="CAF3990338.1"/>
    </source>
</evidence>